<dbReference type="AlphaFoldDB" id="A0AAN6RDC7"/>
<keyword evidence="3" id="KW-0732">Signal</keyword>
<comment type="caution">
    <text evidence="4">The sequence shown here is derived from an EMBL/GenBank/DDBJ whole genome shotgun (WGS) entry which is preliminary data.</text>
</comment>
<feature type="compositionally biased region" description="Low complexity" evidence="2">
    <location>
        <begin position="579"/>
        <end position="590"/>
    </location>
</feature>
<proteinExistence type="predicted"/>
<feature type="region of interest" description="Disordered" evidence="2">
    <location>
        <begin position="340"/>
        <end position="371"/>
    </location>
</feature>
<evidence type="ECO:0000256" key="2">
    <source>
        <dbReference type="SAM" id="MobiDB-lite"/>
    </source>
</evidence>
<evidence type="ECO:0000313" key="5">
    <source>
        <dbReference type="Proteomes" id="UP001280581"/>
    </source>
</evidence>
<keyword evidence="1" id="KW-0175">Coiled coil</keyword>
<name>A0AAN6RDC7_9PLEO</name>
<dbReference type="Proteomes" id="UP001280581">
    <property type="component" value="Unassembled WGS sequence"/>
</dbReference>
<feature type="signal peptide" evidence="3">
    <location>
        <begin position="1"/>
        <end position="20"/>
    </location>
</feature>
<gene>
    <name evidence="4" type="ORF">GRF29_185g986103</name>
</gene>
<reference evidence="4 5" key="1">
    <citation type="submission" date="2021-02" db="EMBL/GenBank/DDBJ databases">
        <title>Genome assembly of Pseudopithomyces chartarum.</title>
        <authorList>
            <person name="Jauregui R."/>
            <person name="Singh J."/>
            <person name="Voisey C."/>
        </authorList>
    </citation>
    <scope>NUCLEOTIDE SEQUENCE [LARGE SCALE GENOMIC DNA]</scope>
    <source>
        <strain evidence="4 5">AGR01</strain>
    </source>
</reference>
<feature type="chain" id="PRO_5043019829" evidence="3">
    <location>
        <begin position="21"/>
        <end position="633"/>
    </location>
</feature>
<feature type="compositionally biased region" description="Low complexity" evidence="2">
    <location>
        <begin position="516"/>
        <end position="527"/>
    </location>
</feature>
<organism evidence="4 5">
    <name type="scientific">Pseudopithomyces chartarum</name>
    <dbReference type="NCBI Taxonomy" id="1892770"/>
    <lineage>
        <taxon>Eukaryota</taxon>
        <taxon>Fungi</taxon>
        <taxon>Dikarya</taxon>
        <taxon>Ascomycota</taxon>
        <taxon>Pezizomycotina</taxon>
        <taxon>Dothideomycetes</taxon>
        <taxon>Pleosporomycetidae</taxon>
        <taxon>Pleosporales</taxon>
        <taxon>Massarineae</taxon>
        <taxon>Didymosphaeriaceae</taxon>
        <taxon>Pseudopithomyces</taxon>
    </lineage>
</organism>
<evidence type="ECO:0000256" key="3">
    <source>
        <dbReference type="SAM" id="SignalP"/>
    </source>
</evidence>
<feature type="coiled-coil region" evidence="1">
    <location>
        <begin position="231"/>
        <end position="258"/>
    </location>
</feature>
<accession>A0AAN6RDC7</accession>
<keyword evidence="5" id="KW-1185">Reference proteome</keyword>
<evidence type="ECO:0000256" key="1">
    <source>
        <dbReference type="SAM" id="Coils"/>
    </source>
</evidence>
<protein>
    <submittedName>
        <fullName evidence="4">Uncharacterized protein</fullName>
    </submittedName>
</protein>
<evidence type="ECO:0000313" key="4">
    <source>
        <dbReference type="EMBL" id="KAK3201441.1"/>
    </source>
</evidence>
<feature type="region of interest" description="Disordered" evidence="2">
    <location>
        <begin position="509"/>
        <end position="633"/>
    </location>
</feature>
<dbReference type="EMBL" id="WVTA01000016">
    <property type="protein sequence ID" value="KAK3201441.1"/>
    <property type="molecule type" value="Genomic_DNA"/>
</dbReference>
<sequence length="633" mass="69974">MRFSKRKLLAACIPILPAFAAVLPSEGSLKKVARVPREQNQLLDFELQKDYAEATFEVPCAGCLGTSHDDESLILVVKAHAHEEACGVSNITLNGAYLPQKWNGDFAHGSGSYSGVTDIQDNALSLQHDLDLEWESSCLHGAQETDVAAQVLTVNIKSIDGKLLSTPYPGFTLSFRQTSPPELLRLQSTPDLSAATRERAESWRKPSADLRLVLPDHDSSDTTGGNNPSQLEVEISELKALEAEVQKLQEIIAGKRKYIDSQVSKETQNFKEELHNCSNWTCVAKTLADGAHGAWRILYVRLRPGHSHHDSSPMGRPEDEAYHQVWRAGAQNQGKLRIEAESLPPPPPLVPESEGAGHPSSPAPARHGAPRLPPPDSPFVIALEIVLGILCCGCIVAAVRNSCCSARTRVERAAAREERRTRNEYRRAARKHAWRKWWRGNWRDQERIDDYEEKRSLIQHQESVLEEVMQEEIRQLREVHGVVNDLVSQAEEGRVVTYPHNYCHCSHTNSIPQAPYSPLSTTSTYPPTSIPEAPSRPLSRTDSLPGYRSDASSSGAPPAYEEDEDVSDSVANGFRHYSSRASTTSATSSRWTPDSSIVDVSPRPSAETLRYPDIIEASEYAESTETGVGDPKH</sequence>